<organism evidence="3 4">
    <name type="scientific">Zasmidium cellare ATCC 36951</name>
    <dbReference type="NCBI Taxonomy" id="1080233"/>
    <lineage>
        <taxon>Eukaryota</taxon>
        <taxon>Fungi</taxon>
        <taxon>Dikarya</taxon>
        <taxon>Ascomycota</taxon>
        <taxon>Pezizomycotina</taxon>
        <taxon>Dothideomycetes</taxon>
        <taxon>Dothideomycetidae</taxon>
        <taxon>Mycosphaerellales</taxon>
        <taxon>Mycosphaerellaceae</taxon>
        <taxon>Zasmidium</taxon>
    </lineage>
</organism>
<reference evidence="3" key="1">
    <citation type="journal article" date="2020" name="Stud. Mycol.">
        <title>101 Dothideomycetes genomes: a test case for predicting lifestyles and emergence of pathogens.</title>
        <authorList>
            <person name="Haridas S."/>
            <person name="Albert R."/>
            <person name="Binder M."/>
            <person name="Bloem J."/>
            <person name="Labutti K."/>
            <person name="Salamov A."/>
            <person name="Andreopoulos B."/>
            <person name="Baker S."/>
            <person name="Barry K."/>
            <person name="Bills G."/>
            <person name="Bluhm B."/>
            <person name="Cannon C."/>
            <person name="Castanera R."/>
            <person name="Culley D."/>
            <person name="Daum C."/>
            <person name="Ezra D."/>
            <person name="Gonzalez J."/>
            <person name="Henrissat B."/>
            <person name="Kuo A."/>
            <person name="Liang C."/>
            <person name="Lipzen A."/>
            <person name="Lutzoni F."/>
            <person name="Magnuson J."/>
            <person name="Mondo S."/>
            <person name="Nolan M."/>
            <person name="Ohm R."/>
            <person name="Pangilinan J."/>
            <person name="Park H.-J."/>
            <person name="Ramirez L."/>
            <person name="Alfaro M."/>
            <person name="Sun H."/>
            <person name="Tritt A."/>
            <person name="Yoshinaga Y."/>
            <person name="Zwiers L.-H."/>
            <person name="Turgeon B."/>
            <person name="Goodwin S."/>
            <person name="Spatafora J."/>
            <person name="Crous P."/>
            <person name="Grigoriev I."/>
        </authorList>
    </citation>
    <scope>NUCLEOTIDE SEQUENCE</scope>
    <source>
        <strain evidence="3">ATCC 36951</strain>
    </source>
</reference>
<comment type="subcellular location">
    <subcellularLocation>
        <location evidence="1">Nucleus</location>
    </subcellularLocation>
</comment>
<accession>A0A6A6D5I8</accession>
<dbReference type="OrthoDB" id="407832at2759"/>
<dbReference type="AlphaFoldDB" id="A0A6A6D5I8"/>
<evidence type="ECO:0008006" key="5">
    <source>
        <dbReference type="Google" id="ProtNLM"/>
    </source>
</evidence>
<keyword evidence="4" id="KW-1185">Reference proteome</keyword>
<dbReference type="InterPro" id="IPR021858">
    <property type="entry name" value="Fun_TF"/>
</dbReference>
<dbReference type="EMBL" id="ML993579">
    <property type="protein sequence ID" value="KAF2173399.1"/>
    <property type="molecule type" value="Genomic_DNA"/>
</dbReference>
<dbReference type="CDD" id="cd12148">
    <property type="entry name" value="fungal_TF_MHR"/>
    <property type="match status" value="1"/>
</dbReference>
<keyword evidence="2" id="KW-0539">Nucleus</keyword>
<name>A0A6A6D5I8_ZASCE</name>
<protein>
    <recommendedName>
        <fullName evidence="5">Transcription factor domain-containing protein</fullName>
    </recommendedName>
</protein>
<evidence type="ECO:0000313" key="3">
    <source>
        <dbReference type="EMBL" id="KAF2173399.1"/>
    </source>
</evidence>
<evidence type="ECO:0000256" key="2">
    <source>
        <dbReference type="ARBA" id="ARBA00023242"/>
    </source>
</evidence>
<dbReference type="GO" id="GO:0000976">
    <property type="term" value="F:transcription cis-regulatory region binding"/>
    <property type="evidence" value="ECO:0007669"/>
    <property type="project" value="TreeGrafter"/>
</dbReference>
<dbReference type="RefSeq" id="XP_033674288.1">
    <property type="nucleotide sequence ID" value="XM_033803297.1"/>
</dbReference>
<dbReference type="PANTHER" id="PTHR37534">
    <property type="entry name" value="TRANSCRIPTIONAL ACTIVATOR PROTEIN UGA3"/>
    <property type="match status" value="1"/>
</dbReference>
<dbReference type="Pfam" id="PF11951">
    <property type="entry name" value="Fungal_trans_2"/>
    <property type="match status" value="1"/>
</dbReference>
<dbReference type="Proteomes" id="UP000799537">
    <property type="component" value="Unassembled WGS sequence"/>
</dbReference>
<dbReference type="PANTHER" id="PTHR37534:SF2">
    <property type="entry name" value="N-ACETYLTRANSFERASE DOMAIN-CONTAINING PROTEIN"/>
    <property type="match status" value="1"/>
</dbReference>
<evidence type="ECO:0000313" key="4">
    <source>
        <dbReference type="Proteomes" id="UP000799537"/>
    </source>
</evidence>
<dbReference type="GeneID" id="54556569"/>
<dbReference type="GO" id="GO:0005634">
    <property type="term" value="C:nucleus"/>
    <property type="evidence" value="ECO:0007669"/>
    <property type="project" value="UniProtKB-SubCell"/>
</dbReference>
<dbReference type="GO" id="GO:0045944">
    <property type="term" value="P:positive regulation of transcription by RNA polymerase II"/>
    <property type="evidence" value="ECO:0007669"/>
    <property type="project" value="TreeGrafter"/>
</dbReference>
<sequence>MSQPDMSPTKAQMRRGNIQFQPYEGPKPVHGLCPDPSSPADALKDPVLAHLFHHYITNLAPWYDLSDAEQNFTRLIPRKALTTPLLFSAVIAFASIYSTCTAVGSMRTTAEFYHSSCVEHLLSLDDTAVQSEGDVTLAAVCLLRSYEILAEDFDPNRHLSGAHAIASGQSLDLRSASLHRAAFFNFLREDITFALMNKCPLKIDPEKLKGEYTSVSDEDQLNIVTLILGQSINACFGDDSPVVRKGVLHQLDRWKRVLPSHFQPIHDWFSDSKLVSMFPRIYMLHDSHVAAIQYGIVTESVLASATTVQNEAMLFWSTPSAPSASAVDISEAGHFRTSFCDGWQAQESRQAGLCTA</sequence>
<evidence type="ECO:0000256" key="1">
    <source>
        <dbReference type="ARBA" id="ARBA00004123"/>
    </source>
</evidence>
<gene>
    <name evidence="3" type="ORF">M409DRAFT_15683</name>
</gene>
<proteinExistence type="predicted"/>
<dbReference type="GO" id="GO:0003700">
    <property type="term" value="F:DNA-binding transcription factor activity"/>
    <property type="evidence" value="ECO:0007669"/>
    <property type="project" value="TreeGrafter"/>
</dbReference>